<dbReference type="EMBL" id="BLXT01001944">
    <property type="protein sequence ID" value="GFN89607.1"/>
    <property type="molecule type" value="Genomic_DNA"/>
</dbReference>
<comment type="caution">
    <text evidence="2">The sequence shown here is derived from an EMBL/GenBank/DDBJ whole genome shotgun (WGS) entry which is preliminary data.</text>
</comment>
<evidence type="ECO:0000313" key="3">
    <source>
        <dbReference type="Proteomes" id="UP000735302"/>
    </source>
</evidence>
<protein>
    <submittedName>
        <fullName evidence="2">Uncharacterized protein</fullName>
    </submittedName>
</protein>
<reference evidence="2 3" key="1">
    <citation type="journal article" date="2021" name="Elife">
        <title>Chloroplast acquisition without the gene transfer in kleptoplastic sea slugs, Plakobranchus ocellatus.</title>
        <authorList>
            <person name="Maeda T."/>
            <person name="Takahashi S."/>
            <person name="Yoshida T."/>
            <person name="Shimamura S."/>
            <person name="Takaki Y."/>
            <person name="Nagai Y."/>
            <person name="Toyoda A."/>
            <person name="Suzuki Y."/>
            <person name="Arimoto A."/>
            <person name="Ishii H."/>
            <person name="Satoh N."/>
            <person name="Nishiyama T."/>
            <person name="Hasebe M."/>
            <person name="Maruyama T."/>
            <person name="Minagawa J."/>
            <person name="Obokata J."/>
            <person name="Shigenobu S."/>
        </authorList>
    </citation>
    <scope>NUCLEOTIDE SEQUENCE [LARGE SCALE GENOMIC DNA]</scope>
</reference>
<name>A0AAV3Z4N8_9GAST</name>
<feature type="region of interest" description="Disordered" evidence="1">
    <location>
        <begin position="1"/>
        <end position="33"/>
    </location>
</feature>
<gene>
    <name evidence="2" type="ORF">PoB_001611300</name>
</gene>
<proteinExistence type="predicted"/>
<dbReference type="Proteomes" id="UP000735302">
    <property type="component" value="Unassembled WGS sequence"/>
</dbReference>
<organism evidence="2 3">
    <name type="scientific">Plakobranchus ocellatus</name>
    <dbReference type="NCBI Taxonomy" id="259542"/>
    <lineage>
        <taxon>Eukaryota</taxon>
        <taxon>Metazoa</taxon>
        <taxon>Spiralia</taxon>
        <taxon>Lophotrochozoa</taxon>
        <taxon>Mollusca</taxon>
        <taxon>Gastropoda</taxon>
        <taxon>Heterobranchia</taxon>
        <taxon>Euthyneura</taxon>
        <taxon>Panpulmonata</taxon>
        <taxon>Sacoglossa</taxon>
        <taxon>Placobranchoidea</taxon>
        <taxon>Plakobranchidae</taxon>
        <taxon>Plakobranchus</taxon>
    </lineage>
</organism>
<dbReference type="AlphaFoldDB" id="A0AAV3Z4N8"/>
<evidence type="ECO:0000256" key="1">
    <source>
        <dbReference type="SAM" id="MobiDB-lite"/>
    </source>
</evidence>
<accession>A0AAV3Z4N8</accession>
<sequence length="106" mass="12325">MRKEMLQRLHSFHAGIEKNKRRARESNVLARNQQRHASSCEQMLYLSNISEQQTERTFPDSESIKLPWNTVGLDVSLSKVMITCFMSTATLNNLKSQNFPQTLHME</sequence>
<keyword evidence="3" id="KW-1185">Reference proteome</keyword>
<evidence type="ECO:0000313" key="2">
    <source>
        <dbReference type="EMBL" id="GFN89607.1"/>
    </source>
</evidence>